<evidence type="ECO:0008006" key="4">
    <source>
        <dbReference type="Google" id="ProtNLM"/>
    </source>
</evidence>
<proteinExistence type="predicted"/>
<keyword evidence="1" id="KW-0812">Transmembrane</keyword>
<dbReference type="Proteomes" id="UP000178187">
    <property type="component" value="Unassembled WGS sequence"/>
</dbReference>
<comment type="caution">
    <text evidence="2">The sequence shown here is derived from an EMBL/GenBank/DDBJ whole genome shotgun (WGS) entry which is preliminary data.</text>
</comment>
<organism evidence="2 3">
    <name type="scientific">Candidatus Danuiimicrobium aquiferis</name>
    <dbReference type="NCBI Taxonomy" id="1801832"/>
    <lineage>
        <taxon>Bacteria</taxon>
        <taxon>Pseudomonadati</taxon>
        <taxon>Candidatus Omnitrophota</taxon>
        <taxon>Candidatus Danuiimicrobium</taxon>
    </lineage>
</organism>
<gene>
    <name evidence="2" type="ORF">A3G33_05770</name>
</gene>
<keyword evidence="1" id="KW-0472">Membrane</keyword>
<feature type="transmembrane region" description="Helical" evidence="1">
    <location>
        <begin position="12"/>
        <end position="30"/>
    </location>
</feature>
<evidence type="ECO:0000256" key="1">
    <source>
        <dbReference type="SAM" id="Phobius"/>
    </source>
</evidence>
<protein>
    <recommendedName>
        <fullName evidence="4">Prepilin-type N-terminal cleavage/methylation domain-containing protein</fullName>
    </recommendedName>
</protein>
<dbReference type="EMBL" id="MHFR01000003">
    <property type="protein sequence ID" value="OGW99579.1"/>
    <property type="molecule type" value="Genomic_DNA"/>
</dbReference>
<name>A0A1G1L3X9_9BACT</name>
<accession>A0A1G1L3X9</accession>
<dbReference type="InterPro" id="IPR012902">
    <property type="entry name" value="N_methyl_site"/>
</dbReference>
<dbReference type="Pfam" id="PF07963">
    <property type="entry name" value="N_methyl"/>
    <property type="match status" value="1"/>
</dbReference>
<keyword evidence="1" id="KW-1133">Transmembrane helix</keyword>
<evidence type="ECO:0000313" key="2">
    <source>
        <dbReference type="EMBL" id="OGW99579.1"/>
    </source>
</evidence>
<dbReference type="AlphaFoldDB" id="A0A1G1L3X9"/>
<sequence>MKRDGFTLTELMVSIAIGTLALSILSVLYIKGLESSGGLGVESDIQHSARQALYQLSSQLKRGRDPAIPSSPNNTQISISLPVSQITAGSCSAHILSSISSIQISCTDTNACINACRSGTCFKLPGAPAGICEKQYTYSLSQANGVSQIMVTGANENPRIIGNGIQTLLFQDNSIDTNLRSGEIRIRTTAQMNSVQEKKTRQINLQTVVQIRN</sequence>
<evidence type="ECO:0000313" key="3">
    <source>
        <dbReference type="Proteomes" id="UP000178187"/>
    </source>
</evidence>
<reference evidence="2 3" key="1">
    <citation type="journal article" date="2016" name="Nat. Commun.">
        <title>Thousands of microbial genomes shed light on interconnected biogeochemical processes in an aquifer system.</title>
        <authorList>
            <person name="Anantharaman K."/>
            <person name="Brown C.T."/>
            <person name="Hug L.A."/>
            <person name="Sharon I."/>
            <person name="Castelle C.J."/>
            <person name="Probst A.J."/>
            <person name="Thomas B.C."/>
            <person name="Singh A."/>
            <person name="Wilkins M.J."/>
            <person name="Karaoz U."/>
            <person name="Brodie E.L."/>
            <person name="Williams K.H."/>
            <person name="Hubbard S.S."/>
            <person name="Banfield J.F."/>
        </authorList>
    </citation>
    <scope>NUCLEOTIDE SEQUENCE [LARGE SCALE GENOMIC DNA]</scope>
</reference>
<dbReference type="NCBIfam" id="TIGR02532">
    <property type="entry name" value="IV_pilin_GFxxxE"/>
    <property type="match status" value="1"/>
</dbReference>